<sequence>MLTDPILMTGLGMVALAVWAAVCIERAARQQQAMLPDFSAPDFAREIERFNSVGLCAHAWRLMTLRDPAPLYAAATQTTEGATC</sequence>
<organism evidence="2 3">
    <name type="scientific">Salipiger marinus</name>
    <dbReference type="NCBI Taxonomy" id="555512"/>
    <lineage>
        <taxon>Bacteria</taxon>
        <taxon>Pseudomonadati</taxon>
        <taxon>Pseudomonadota</taxon>
        <taxon>Alphaproteobacteria</taxon>
        <taxon>Rhodobacterales</taxon>
        <taxon>Roseobacteraceae</taxon>
        <taxon>Salipiger</taxon>
    </lineage>
</organism>
<dbReference type="RefSeq" id="WP_089848780.1">
    <property type="nucleotide sequence ID" value="NZ_FNEJ01000013.1"/>
</dbReference>
<keyword evidence="1" id="KW-0472">Membrane</keyword>
<keyword evidence="1" id="KW-0812">Transmembrane</keyword>
<dbReference type="AlphaFoldDB" id="A0A1G8PVD5"/>
<dbReference type="EMBL" id="FNEJ01000013">
    <property type="protein sequence ID" value="SDI96338.1"/>
    <property type="molecule type" value="Genomic_DNA"/>
</dbReference>
<feature type="transmembrane region" description="Helical" evidence="1">
    <location>
        <begin position="6"/>
        <end position="24"/>
    </location>
</feature>
<evidence type="ECO:0000256" key="1">
    <source>
        <dbReference type="SAM" id="Phobius"/>
    </source>
</evidence>
<accession>A0A1G8PVD5</accession>
<proteinExistence type="predicted"/>
<reference evidence="3" key="1">
    <citation type="submission" date="2016-10" db="EMBL/GenBank/DDBJ databases">
        <authorList>
            <person name="Varghese N."/>
            <person name="Submissions S."/>
        </authorList>
    </citation>
    <scope>NUCLEOTIDE SEQUENCE [LARGE SCALE GENOMIC DNA]</scope>
    <source>
        <strain evidence="3">DSM 26424</strain>
    </source>
</reference>
<evidence type="ECO:0000313" key="2">
    <source>
        <dbReference type="EMBL" id="SDI96338.1"/>
    </source>
</evidence>
<dbReference type="Proteomes" id="UP000199093">
    <property type="component" value="Unassembled WGS sequence"/>
</dbReference>
<protein>
    <submittedName>
        <fullName evidence="2">Uncharacterized protein</fullName>
    </submittedName>
</protein>
<keyword evidence="3" id="KW-1185">Reference proteome</keyword>
<keyword evidence="1" id="KW-1133">Transmembrane helix</keyword>
<dbReference type="STRING" id="555512.SAMN04487993_1013137"/>
<name>A0A1G8PVD5_9RHOB</name>
<evidence type="ECO:0000313" key="3">
    <source>
        <dbReference type="Proteomes" id="UP000199093"/>
    </source>
</evidence>
<gene>
    <name evidence="2" type="ORF">SAMN04487993_1013137</name>
</gene>